<dbReference type="PANTHER" id="PTHR33677:SF4">
    <property type="entry name" value="COPPER-SENSING TRANSCRIPTIONAL REPRESSOR CSOR"/>
    <property type="match status" value="1"/>
</dbReference>
<comment type="caution">
    <text evidence="8">The sequence shown here is derived from an EMBL/GenBank/DDBJ whole genome shotgun (WGS) entry which is preliminary data.</text>
</comment>
<organism evidence="8 9">
    <name type="scientific">Roseateles aquatilis</name>
    <dbReference type="NCBI Taxonomy" id="431061"/>
    <lineage>
        <taxon>Bacteria</taxon>
        <taxon>Pseudomonadati</taxon>
        <taxon>Pseudomonadota</taxon>
        <taxon>Betaproteobacteria</taxon>
        <taxon>Burkholderiales</taxon>
        <taxon>Sphaerotilaceae</taxon>
        <taxon>Roseateles</taxon>
    </lineage>
</organism>
<name>A0A246JFU6_9BURK</name>
<comment type="similarity">
    <text evidence="2">Belongs to the FrmR/RcnR family.</text>
</comment>
<evidence type="ECO:0000256" key="3">
    <source>
        <dbReference type="ARBA" id="ARBA00011738"/>
    </source>
</evidence>
<evidence type="ECO:0000256" key="2">
    <source>
        <dbReference type="ARBA" id="ARBA00005260"/>
    </source>
</evidence>
<reference evidence="8 9" key="1">
    <citation type="journal article" date="2008" name="Int. J. Syst. Evol. Microbiol.">
        <title>Description of Roseateles aquatilis sp. nov. and Roseateles terrae sp. nov., in the class Betaproteobacteria, and emended description of the genus Roseateles.</title>
        <authorList>
            <person name="Gomila M."/>
            <person name="Bowien B."/>
            <person name="Falsen E."/>
            <person name="Moore E.R."/>
            <person name="Lalucat J."/>
        </authorList>
    </citation>
    <scope>NUCLEOTIDE SEQUENCE [LARGE SCALE GENOMIC DNA]</scope>
    <source>
        <strain evidence="8 9">CCUG 48205</strain>
    </source>
</reference>
<dbReference type="RefSeq" id="WP_088384635.1">
    <property type="nucleotide sequence ID" value="NZ_NIOF01000003.1"/>
</dbReference>
<comment type="subunit">
    <text evidence="3">Homodimer.</text>
</comment>
<dbReference type="Gene3D" id="1.20.58.1000">
    <property type="entry name" value="Metal-sensitive repressor, helix protomer"/>
    <property type="match status" value="1"/>
</dbReference>
<dbReference type="Proteomes" id="UP000197468">
    <property type="component" value="Unassembled WGS sequence"/>
</dbReference>
<dbReference type="PANTHER" id="PTHR33677">
    <property type="entry name" value="TRANSCRIPTIONAL REPRESSOR FRMR-RELATED"/>
    <property type="match status" value="1"/>
</dbReference>
<dbReference type="GO" id="GO:0005737">
    <property type="term" value="C:cytoplasm"/>
    <property type="evidence" value="ECO:0007669"/>
    <property type="project" value="UniProtKB-SubCell"/>
</dbReference>
<evidence type="ECO:0000256" key="6">
    <source>
        <dbReference type="ARBA" id="ARBA00039938"/>
    </source>
</evidence>
<comment type="subcellular location">
    <subcellularLocation>
        <location evidence="1">Cytoplasm</location>
    </subcellularLocation>
</comment>
<protein>
    <recommendedName>
        <fullName evidence="6">Copper-sensing transcriptional repressor CsoR</fullName>
    </recommendedName>
    <alternativeName>
        <fullName evidence="7">Copper-sensitive operon repressor</fullName>
    </alternativeName>
</protein>
<dbReference type="GO" id="GO:0045892">
    <property type="term" value="P:negative regulation of DNA-templated transcription"/>
    <property type="evidence" value="ECO:0007669"/>
    <property type="project" value="UniProtKB-ARBA"/>
</dbReference>
<keyword evidence="4" id="KW-0963">Cytoplasm</keyword>
<accession>A0A246JFU6</accession>
<dbReference type="EMBL" id="NIOF01000003">
    <property type="protein sequence ID" value="OWQ91408.1"/>
    <property type="molecule type" value="Genomic_DNA"/>
</dbReference>
<evidence type="ECO:0000313" key="8">
    <source>
        <dbReference type="EMBL" id="OWQ91408.1"/>
    </source>
</evidence>
<evidence type="ECO:0000256" key="5">
    <source>
        <dbReference type="ARBA" id="ARBA00022723"/>
    </source>
</evidence>
<dbReference type="GO" id="GO:0046872">
    <property type="term" value="F:metal ion binding"/>
    <property type="evidence" value="ECO:0007669"/>
    <property type="project" value="UniProtKB-KW"/>
</dbReference>
<dbReference type="GO" id="GO:0003677">
    <property type="term" value="F:DNA binding"/>
    <property type="evidence" value="ECO:0007669"/>
    <property type="project" value="InterPro"/>
</dbReference>
<proteinExistence type="inferred from homology"/>
<evidence type="ECO:0000256" key="4">
    <source>
        <dbReference type="ARBA" id="ARBA00022490"/>
    </source>
</evidence>
<dbReference type="InterPro" id="IPR038390">
    <property type="entry name" value="Metal_Tscrpt_repr_sf"/>
</dbReference>
<dbReference type="Pfam" id="PF02583">
    <property type="entry name" value="Trns_repr_metal"/>
    <property type="match status" value="1"/>
</dbReference>
<dbReference type="OrthoDB" id="9811244at2"/>
<keyword evidence="9" id="KW-1185">Reference proteome</keyword>
<evidence type="ECO:0000313" key="9">
    <source>
        <dbReference type="Proteomes" id="UP000197468"/>
    </source>
</evidence>
<sequence length="93" mass="10132">MSHGHSHTGHPKIINRLKRANGHLANVIASLEAGASCVEVSQQLQAVEGAITSAKKALIHEHLENCLLGSARHDDHVPTDEVLDELKRITKYL</sequence>
<dbReference type="AlphaFoldDB" id="A0A246JFU6"/>
<dbReference type="InterPro" id="IPR003735">
    <property type="entry name" value="Metal_Tscrpt_repr"/>
</dbReference>
<evidence type="ECO:0000256" key="1">
    <source>
        <dbReference type="ARBA" id="ARBA00004496"/>
    </source>
</evidence>
<evidence type="ECO:0000256" key="7">
    <source>
        <dbReference type="ARBA" id="ARBA00041544"/>
    </source>
</evidence>
<keyword evidence="5" id="KW-0479">Metal-binding</keyword>
<gene>
    <name evidence="8" type="ORF">CDN99_09630</name>
</gene>